<protein>
    <submittedName>
        <fullName evidence="1">Uncharacterized protein</fullName>
    </submittedName>
</protein>
<gene>
    <name evidence="1" type="ORF">Q9L58_004079</name>
</gene>
<reference evidence="1 2" key="1">
    <citation type="submission" date="2024-02" db="EMBL/GenBank/DDBJ databases">
        <title>Discinaceae phylogenomics.</title>
        <authorList>
            <person name="Dirks A.C."/>
            <person name="James T.Y."/>
        </authorList>
    </citation>
    <scope>NUCLEOTIDE SEQUENCE [LARGE SCALE GENOMIC DNA]</scope>
    <source>
        <strain evidence="1 2">ACD0624</strain>
    </source>
</reference>
<dbReference type="Proteomes" id="UP001447188">
    <property type="component" value="Unassembled WGS sequence"/>
</dbReference>
<comment type="caution">
    <text evidence="1">The sequence shown here is derived from an EMBL/GenBank/DDBJ whole genome shotgun (WGS) entry which is preliminary data.</text>
</comment>
<evidence type="ECO:0000313" key="2">
    <source>
        <dbReference type="Proteomes" id="UP001447188"/>
    </source>
</evidence>
<proteinExistence type="predicted"/>
<sequence length="117" mass="13131">MLSVIVSEMTLDHHNSFEIKFPVVVGTVRTDEEMDMGFKVRRMVRRYLKQIRASGRDPCAHRDLLPGAEWEDKVIAITAMCPPTTVEFSKETSVSVDAVMIPLCTGCENYAGPGHLY</sequence>
<evidence type="ECO:0000313" key="1">
    <source>
        <dbReference type="EMBL" id="KAL0636976.1"/>
    </source>
</evidence>
<dbReference type="EMBL" id="JBBBZM010000041">
    <property type="protein sequence ID" value="KAL0636976.1"/>
    <property type="molecule type" value="Genomic_DNA"/>
</dbReference>
<name>A0ABR3GM39_9PEZI</name>
<keyword evidence="2" id="KW-1185">Reference proteome</keyword>
<accession>A0ABR3GM39</accession>
<organism evidence="1 2">
    <name type="scientific">Discina gigas</name>
    <dbReference type="NCBI Taxonomy" id="1032678"/>
    <lineage>
        <taxon>Eukaryota</taxon>
        <taxon>Fungi</taxon>
        <taxon>Dikarya</taxon>
        <taxon>Ascomycota</taxon>
        <taxon>Pezizomycotina</taxon>
        <taxon>Pezizomycetes</taxon>
        <taxon>Pezizales</taxon>
        <taxon>Discinaceae</taxon>
        <taxon>Discina</taxon>
    </lineage>
</organism>